<protein>
    <recommendedName>
        <fullName evidence="4">EpsG family protein</fullName>
    </recommendedName>
</protein>
<feature type="transmembrane region" description="Helical" evidence="1">
    <location>
        <begin position="73"/>
        <end position="94"/>
    </location>
</feature>
<dbReference type="Proteomes" id="UP000095059">
    <property type="component" value="Unassembled WGS sequence"/>
</dbReference>
<feature type="transmembrane region" description="Helical" evidence="1">
    <location>
        <begin position="106"/>
        <end position="135"/>
    </location>
</feature>
<keyword evidence="3" id="KW-1185">Reference proteome</keyword>
<proteinExistence type="predicted"/>
<feature type="transmembrane region" description="Helical" evidence="1">
    <location>
        <begin position="147"/>
        <end position="169"/>
    </location>
</feature>
<comment type="caution">
    <text evidence="2">The sequence shown here is derived from an EMBL/GenBank/DDBJ whole genome shotgun (WGS) entry which is preliminary data.</text>
</comment>
<keyword evidence="1" id="KW-1133">Transmembrane helix</keyword>
<evidence type="ECO:0000313" key="2">
    <source>
        <dbReference type="EMBL" id="OEF10052.1"/>
    </source>
</evidence>
<dbReference type="RefSeq" id="WP_017020692.1">
    <property type="nucleotide sequence ID" value="NZ_AJYJ02000135.1"/>
</dbReference>
<dbReference type="EMBL" id="AJYJ02000135">
    <property type="protein sequence ID" value="OEF10052.1"/>
    <property type="molecule type" value="Genomic_DNA"/>
</dbReference>
<sequence length="329" mass="38175">MKVSLRFIYLIVMLPLVVLFSYYASIASNGPDYDNYLLMIERVIDKENLSEMLFAAKDYSFGFFVYLVNPQEYSSYFLVFFYIILVSTIVKFVIIPRNPVSALAFILFYFFLLAPGLDFAAIRSLLGISFFVWYIKMGEQKLVIGKISKFSILLFSFASHKSLLIPIIFSTRLFTKALRLFGYLGIGCIFMISVPIVVIMTMKIFPEYKEYYLGGRTSTLSIIYNTFYVLSSLLLVFFSRYFVFDNIGKRLLPVSYSLVLFGFFSFPSVILSGRILEFFAVIQLVILLNVKINVENYKRFIPLVWFSSLLFLSIPLVRRAYLLDLWAVY</sequence>
<evidence type="ECO:0008006" key="4">
    <source>
        <dbReference type="Google" id="ProtNLM"/>
    </source>
</evidence>
<feature type="transmembrane region" description="Helical" evidence="1">
    <location>
        <begin position="300"/>
        <end position="317"/>
    </location>
</feature>
<evidence type="ECO:0000256" key="1">
    <source>
        <dbReference type="SAM" id="Phobius"/>
    </source>
</evidence>
<gene>
    <name evidence="2" type="ORF">A1Q5_13935</name>
</gene>
<reference evidence="2 3" key="1">
    <citation type="journal article" date="2012" name="Science">
        <title>Ecological populations of bacteria act as socially cohesive units of antibiotic production and resistance.</title>
        <authorList>
            <person name="Cordero O.X."/>
            <person name="Wildschutte H."/>
            <person name="Kirkup B."/>
            <person name="Proehl S."/>
            <person name="Ngo L."/>
            <person name="Hussain F."/>
            <person name="Le Roux F."/>
            <person name="Mincer T."/>
            <person name="Polz M.F."/>
        </authorList>
    </citation>
    <scope>NUCLEOTIDE SEQUENCE [LARGE SCALE GENOMIC DNA]</scope>
    <source>
        <strain evidence="2 3">5S-186</strain>
    </source>
</reference>
<feature type="transmembrane region" description="Helical" evidence="1">
    <location>
        <begin position="7"/>
        <end position="26"/>
    </location>
</feature>
<keyword evidence="1" id="KW-0812">Transmembrane</keyword>
<accession>A0ABX3AQM5</accession>
<keyword evidence="1" id="KW-0472">Membrane</keyword>
<name>A0ABX3AQM5_ALILO</name>
<organism evidence="2 3">
    <name type="scientific">Aliivibrio logei 5S-186</name>
    <dbReference type="NCBI Taxonomy" id="626086"/>
    <lineage>
        <taxon>Bacteria</taxon>
        <taxon>Pseudomonadati</taxon>
        <taxon>Pseudomonadota</taxon>
        <taxon>Gammaproteobacteria</taxon>
        <taxon>Vibrionales</taxon>
        <taxon>Vibrionaceae</taxon>
        <taxon>Aliivibrio</taxon>
    </lineage>
</organism>
<evidence type="ECO:0000313" key="3">
    <source>
        <dbReference type="Proteomes" id="UP000095059"/>
    </source>
</evidence>
<feature type="transmembrane region" description="Helical" evidence="1">
    <location>
        <begin position="181"/>
        <end position="202"/>
    </location>
</feature>
<feature type="transmembrane region" description="Helical" evidence="1">
    <location>
        <begin position="222"/>
        <end position="243"/>
    </location>
</feature>
<feature type="transmembrane region" description="Helical" evidence="1">
    <location>
        <begin position="255"/>
        <end position="288"/>
    </location>
</feature>